<protein>
    <submittedName>
        <fullName evidence="2">Uncharacterized protein</fullName>
    </submittedName>
</protein>
<reference evidence="3" key="1">
    <citation type="submission" date="2006-02" db="EMBL/GenBank/DDBJ databases">
        <title>Complete sequence of plasmid 1 of Rhodoferax ferrireducens DSM 15236.</title>
        <authorList>
            <person name="Copeland A."/>
            <person name="Lucas S."/>
            <person name="Lapidus A."/>
            <person name="Barry K."/>
            <person name="Detter J.C."/>
            <person name="Glavina del Rio T."/>
            <person name="Hammon N."/>
            <person name="Israni S."/>
            <person name="Pitluck S."/>
            <person name="Brettin T."/>
            <person name="Bruce D."/>
            <person name="Han C."/>
            <person name="Tapia R."/>
            <person name="Gilna P."/>
            <person name="Kiss H."/>
            <person name="Schmutz J."/>
            <person name="Larimer F."/>
            <person name="Land M."/>
            <person name="Kyrpides N."/>
            <person name="Ivanova N."/>
            <person name="Richardson P."/>
        </authorList>
    </citation>
    <scope>NUCLEOTIDE SEQUENCE [LARGE SCALE GENOMIC DNA]</scope>
    <source>
        <strain evidence="3">ATCC BAA-621 / DSM 15236 / T118</strain>
        <plasmid evidence="3">Plasmid pDSM15236</plasmid>
    </source>
</reference>
<gene>
    <name evidence="2" type="ordered locus">Rfer_4297</name>
</gene>
<keyword evidence="2" id="KW-0614">Plasmid</keyword>
<geneLocation type="plasmid" evidence="3">
    <name>pDSM15236</name>
</geneLocation>
<dbReference type="Proteomes" id="UP000008332">
    <property type="component" value="Plasmid unnamed1"/>
</dbReference>
<keyword evidence="3" id="KW-1185">Reference proteome</keyword>
<dbReference type="EMBL" id="CP000268">
    <property type="protein sequence ID" value="ABD71983.1"/>
    <property type="molecule type" value="Genomic_DNA"/>
</dbReference>
<dbReference type="OrthoDB" id="8910900at2"/>
<dbReference type="KEGG" id="rfr:Rfer_4297"/>
<organism evidence="2 3">
    <name type="scientific">Albidiferax ferrireducens (strain ATCC BAA-621 / DSM 15236 / T118)</name>
    <name type="common">Rhodoferax ferrireducens</name>
    <dbReference type="NCBI Taxonomy" id="338969"/>
    <lineage>
        <taxon>Bacteria</taxon>
        <taxon>Pseudomonadati</taxon>
        <taxon>Pseudomonadota</taxon>
        <taxon>Betaproteobacteria</taxon>
        <taxon>Burkholderiales</taxon>
        <taxon>Comamonadaceae</taxon>
        <taxon>Rhodoferax</taxon>
    </lineage>
</organism>
<dbReference type="HOGENOM" id="CLU_1229089_0_0_4"/>
<accession>Q21QG2</accession>
<feature type="region of interest" description="Disordered" evidence="1">
    <location>
        <begin position="132"/>
        <end position="197"/>
    </location>
</feature>
<dbReference type="RefSeq" id="WP_011458756.1">
    <property type="nucleotide sequence ID" value="NC_007901.1"/>
</dbReference>
<dbReference type="AlphaFoldDB" id="Q21QG2"/>
<evidence type="ECO:0000256" key="1">
    <source>
        <dbReference type="SAM" id="MobiDB-lite"/>
    </source>
</evidence>
<proteinExistence type="predicted"/>
<evidence type="ECO:0000313" key="2">
    <source>
        <dbReference type="EMBL" id="ABD71983.1"/>
    </source>
</evidence>
<evidence type="ECO:0000313" key="3">
    <source>
        <dbReference type="Proteomes" id="UP000008332"/>
    </source>
</evidence>
<sequence>MPLFKSTLSAIQKAGAAAFVADARLKSVVKKLSQQVNAAMVEDPFHLGNDSLFEGWKTVARLAQTMSGIEQEIQKVYQVASELSLDVQAFAVQIPALAAPTRSDGLSTIPQNDLAPTDVVIKKKTKASKAKAPAVAKTRVAKKARGSIQEKATAADQAPSDVSPKTKTASKNKAGPAKSRVPKVTVGTDQPKEPSGNSAKLLQHLQGVLNQADFIPINQTEIGSEIGVPLGSMTAAIKNLIKLGRIVAGPPGAYKLTTQ</sequence>
<name>Q21QG2_ALBFT</name>